<dbReference type="SMART" id="SM00636">
    <property type="entry name" value="Glyco_18"/>
    <property type="match status" value="1"/>
</dbReference>
<dbReference type="Gene3D" id="2.170.140.10">
    <property type="entry name" value="Chitin binding domain"/>
    <property type="match status" value="1"/>
</dbReference>
<evidence type="ECO:0000256" key="3">
    <source>
        <dbReference type="ARBA" id="ARBA00022801"/>
    </source>
</evidence>
<evidence type="ECO:0000313" key="11">
    <source>
        <dbReference type="Proteomes" id="UP000694941"/>
    </source>
</evidence>
<keyword evidence="2" id="KW-0147">Chitin-binding</keyword>
<dbReference type="InterPro" id="IPR001579">
    <property type="entry name" value="Glyco_hydro_18_chit_AS"/>
</dbReference>
<dbReference type="RefSeq" id="XP_022243409.1">
    <property type="nucleotide sequence ID" value="XM_022387701.1"/>
</dbReference>
<evidence type="ECO:0000256" key="5">
    <source>
        <dbReference type="ARBA" id="ARBA00023295"/>
    </source>
</evidence>
<name>A0ABM1SIF4_LIMPO</name>
<dbReference type="InterPro" id="IPR002557">
    <property type="entry name" value="Chitin-bd_dom"/>
</dbReference>
<dbReference type="SMART" id="SM00494">
    <property type="entry name" value="ChtBD2"/>
    <property type="match status" value="1"/>
</dbReference>
<evidence type="ECO:0000256" key="4">
    <source>
        <dbReference type="ARBA" id="ARBA00023157"/>
    </source>
</evidence>
<keyword evidence="5 6" id="KW-0326">Glycosidase</keyword>
<dbReference type="Pfam" id="PF00704">
    <property type="entry name" value="Glyco_hydro_18"/>
    <property type="match status" value="1"/>
</dbReference>
<feature type="region of interest" description="Disordered" evidence="7">
    <location>
        <begin position="73"/>
        <end position="97"/>
    </location>
</feature>
<feature type="domain" description="GH18" evidence="10">
    <location>
        <begin position="105"/>
        <end position="476"/>
    </location>
</feature>
<feature type="signal peptide" evidence="8">
    <location>
        <begin position="1"/>
        <end position="15"/>
    </location>
</feature>
<gene>
    <name evidence="12" type="primary">LOC106460615</name>
</gene>
<dbReference type="InterPro" id="IPR011583">
    <property type="entry name" value="Chitinase_II/V-like_cat"/>
</dbReference>
<keyword evidence="11" id="KW-1185">Reference proteome</keyword>
<evidence type="ECO:0000259" key="10">
    <source>
        <dbReference type="PROSITE" id="PS51910"/>
    </source>
</evidence>
<keyword evidence="4" id="KW-1015">Disulfide bond</keyword>
<evidence type="ECO:0000256" key="6">
    <source>
        <dbReference type="RuleBase" id="RU000489"/>
    </source>
</evidence>
<organism evidence="11 12">
    <name type="scientific">Limulus polyphemus</name>
    <name type="common">Atlantic horseshoe crab</name>
    <dbReference type="NCBI Taxonomy" id="6850"/>
    <lineage>
        <taxon>Eukaryota</taxon>
        <taxon>Metazoa</taxon>
        <taxon>Ecdysozoa</taxon>
        <taxon>Arthropoda</taxon>
        <taxon>Chelicerata</taxon>
        <taxon>Merostomata</taxon>
        <taxon>Xiphosura</taxon>
        <taxon>Limulidae</taxon>
        <taxon>Limulus</taxon>
    </lineage>
</organism>
<evidence type="ECO:0000256" key="2">
    <source>
        <dbReference type="ARBA" id="ARBA00022669"/>
    </source>
</evidence>
<protein>
    <submittedName>
        <fullName evidence="12">Probable chitinase 10</fullName>
    </submittedName>
</protein>
<dbReference type="SUPFAM" id="SSF51445">
    <property type="entry name" value="(Trans)glycosidases"/>
    <property type="match status" value="1"/>
</dbReference>
<dbReference type="Proteomes" id="UP000694941">
    <property type="component" value="Unplaced"/>
</dbReference>
<feature type="chain" id="PRO_5045939582" evidence="8">
    <location>
        <begin position="16"/>
        <end position="486"/>
    </location>
</feature>
<dbReference type="InterPro" id="IPR036508">
    <property type="entry name" value="Chitin-bd_dom_sf"/>
</dbReference>
<dbReference type="PROSITE" id="PS50940">
    <property type="entry name" value="CHIT_BIND_II"/>
    <property type="match status" value="1"/>
</dbReference>
<dbReference type="PANTHER" id="PTHR11177:SF359">
    <property type="entry name" value="CHITINASE 10-RELATED"/>
    <property type="match status" value="1"/>
</dbReference>
<evidence type="ECO:0000256" key="7">
    <source>
        <dbReference type="SAM" id="MobiDB-lite"/>
    </source>
</evidence>
<feature type="domain" description="Chitin-binding type-2" evidence="9">
    <location>
        <begin position="16"/>
        <end position="70"/>
    </location>
</feature>
<dbReference type="PROSITE" id="PS51910">
    <property type="entry name" value="GH18_2"/>
    <property type="match status" value="1"/>
</dbReference>
<proteinExistence type="inferred from homology"/>
<evidence type="ECO:0000259" key="9">
    <source>
        <dbReference type="PROSITE" id="PS50940"/>
    </source>
</evidence>
<dbReference type="Pfam" id="PF01607">
    <property type="entry name" value="CBM_14"/>
    <property type="match status" value="1"/>
</dbReference>
<dbReference type="SUPFAM" id="SSF57625">
    <property type="entry name" value="Invertebrate chitin-binding proteins"/>
    <property type="match status" value="1"/>
</dbReference>
<feature type="compositionally biased region" description="Low complexity" evidence="7">
    <location>
        <begin position="73"/>
        <end position="88"/>
    </location>
</feature>
<reference evidence="12" key="1">
    <citation type="submission" date="2025-08" db="UniProtKB">
        <authorList>
            <consortium name="RefSeq"/>
        </authorList>
    </citation>
    <scope>IDENTIFICATION</scope>
    <source>
        <tissue evidence="12">Muscle</tissue>
    </source>
</reference>
<dbReference type="Gene3D" id="3.10.50.10">
    <property type="match status" value="1"/>
</dbReference>
<dbReference type="PROSITE" id="PS01095">
    <property type="entry name" value="GH18_1"/>
    <property type="match status" value="1"/>
</dbReference>
<dbReference type="CDD" id="cd02872">
    <property type="entry name" value="GH18_chitolectin_chitotriosidase"/>
    <property type="match status" value="1"/>
</dbReference>
<dbReference type="InterPro" id="IPR001223">
    <property type="entry name" value="Glyco_hydro18_cat"/>
</dbReference>
<dbReference type="InterPro" id="IPR029070">
    <property type="entry name" value="Chitinase_insertion_sf"/>
</dbReference>
<comment type="similarity">
    <text evidence="1">Belongs to the glycosyl hydrolase 18 family. Chitinase class II subfamily.</text>
</comment>
<evidence type="ECO:0000256" key="8">
    <source>
        <dbReference type="SAM" id="SignalP"/>
    </source>
</evidence>
<dbReference type="InterPro" id="IPR017853">
    <property type="entry name" value="GH"/>
</dbReference>
<keyword evidence="3 6" id="KW-0378">Hydrolase</keyword>
<evidence type="ECO:0000313" key="12">
    <source>
        <dbReference type="RefSeq" id="XP_022243409.1"/>
    </source>
</evidence>
<evidence type="ECO:0000256" key="1">
    <source>
        <dbReference type="ARBA" id="ARBA00009121"/>
    </source>
</evidence>
<dbReference type="Gene3D" id="3.20.20.80">
    <property type="entry name" value="Glycosidases"/>
    <property type="match status" value="1"/>
</dbReference>
<keyword evidence="8" id="KW-0732">Signal</keyword>
<dbReference type="GeneID" id="106460615"/>
<dbReference type="InterPro" id="IPR050314">
    <property type="entry name" value="Glycosyl_Hydrlase_18"/>
</dbReference>
<sequence>MLFLLLLGVIPAYRAVFICPKDGLYPYQSDCSKFYHCAAGFPYLKSCPAGLFFNALVNACDWPENVECAESTSSTTSLTSPISTDSTTPESMTTYKPPPSGSNLFKIVCYFTNWAFYRPGIGKFLPEDIDPTLCTHINYAFAILDPSTMTLKPHDTWADLDNSFYKRVTSLKLKNPSLKVLLSIGGWTDSAGNKYSRLISSASLRQQFINHVVPFLKQYSFDGLDLDWEYPVCWQTQCENGPTADKLNFAKWVQELRKAFNEHHPRLLLTAAVSASKRIIDAAYDVGSLSRNLDFINIMSYDYSGSRDKATKHHSPLYYHQKDKDPDFNSNFSMNYWLHKGATPTKLVMGIPFYGRSFTLSNPSSSGLNAPVKGKGLPGTYTREGGFLSYYEICSRIKIQGWIKKTDPATGPYAYGMNQWVGYDDPASVARKAQYIIDKGFGGAMMWSLDLDDFKASCCKVRFPLLKTINYVLRGSPRNPSELGCE</sequence>
<dbReference type="PANTHER" id="PTHR11177">
    <property type="entry name" value="CHITINASE"/>
    <property type="match status" value="1"/>
</dbReference>
<accession>A0ABM1SIF4</accession>
<dbReference type="SUPFAM" id="SSF54556">
    <property type="entry name" value="Chitinase insertion domain"/>
    <property type="match status" value="1"/>
</dbReference>